<comment type="caution">
    <text evidence="1">The sequence shown here is derived from an EMBL/GenBank/DDBJ whole genome shotgun (WGS) entry which is preliminary data.</text>
</comment>
<reference evidence="1 2" key="1">
    <citation type="submission" date="2020-07" db="EMBL/GenBank/DDBJ databases">
        <title>Transfer of Campylobacter canadensis to the novel genus Avispirillum gen. nov., that also includes two novel species recovered from migratory waterfowl: Avispirillum anseris sp. nov. and Avispirillum brantae sp. nov.</title>
        <authorList>
            <person name="Miller W.G."/>
            <person name="Chapman M.H."/>
            <person name="Yee E."/>
            <person name="Inglis G.D."/>
        </authorList>
    </citation>
    <scope>NUCLEOTIDE SEQUENCE [LARGE SCALE GENOMIC DNA]</scope>
    <source>
        <strain evidence="1 2">L283</strain>
    </source>
</reference>
<name>A0ABS7WQC5_9BACT</name>
<dbReference type="Proteomes" id="UP000786183">
    <property type="component" value="Unassembled WGS sequence"/>
</dbReference>
<accession>A0ABS7WQC5</accession>
<evidence type="ECO:0008006" key="3">
    <source>
        <dbReference type="Google" id="ProtNLM"/>
    </source>
</evidence>
<keyword evidence="2" id="KW-1185">Reference proteome</keyword>
<sequence>MSGKEFNERIKKLGLSVSEFAEFTGLTKDAVYGWSRSSKTTPEWVKSWLDNYEKALLLENIKNAFSQAFLIDKK</sequence>
<protein>
    <recommendedName>
        <fullName evidence="3">XRE family transcriptional regulator</fullName>
    </recommendedName>
</protein>
<dbReference type="EMBL" id="JACGBB010000002">
    <property type="protein sequence ID" value="MBZ7986713.1"/>
    <property type="molecule type" value="Genomic_DNA"/>
</dbReference>
<evidence type="ECO:0000313" key="2">
    <source>
        <dbReference type="Proteomes" id="UP000786183"/>
    </source>
</evidence>
<dbReference type="InterPro" id="IPR010982">
    <property type="entry name" value="Lambda_DNA-bd_dom_sf"/>
</dbReference>
<dbReference type="SUPFAM" id="SSF47413">
    <property type="entry name" value="lambda repressor-like DNA-binding domains"/>
    <property type="match status" value="1"/>
</dbReference>
<dbReference type="RefSeq" id="WP_224325111.1">
    <property type="nucleotide sequence ID" value="NZ_JACGBB010000002.1"/>
</dbReference>
<organism evidence="1 2">
    <name type="scientific">Campylobacter canadensis</name>
    <dbReference type="NCBI Taxonomy" id="449520"/>
    <lineage>
        <taxon>Bacteria</taxon>
        <taxon>Pseudomonadati</taxon>
        <taxon>Campylobacterota</taxon>
        <taxon>Epsilonproteobacteria</taxon>
        <taxon>Campylobacterales</taxon>
        <taxon>Campylobacteraceae</taxon>
        <taxon>Campylobacter</taxon>
    </lineage>
</organism>
<evidence type="ECO:0000313" key="1">
    <source>
        <dbReference type="EMBL" id="MBZ7986713.1"/>
    </source>
</evidence>
<proteinExistence type="predicted"/>
<gene>
    <name evidence="1" type="ORF">AVCANL283_01105</name>
</gene>